<evidence type="ECO:0000256" key="1">
    <source>
        <dbReference type="ARBA" id="ARBA00004496"/>
    </source>
</evidence>
<dbReference type="InterPro" id="IPR041679">
    <property type="entry name" value="DNA2/NAM7-like_C"/>
</dbReference>
<dbReference type="Pfam" id="PF21635">
    <property type="entry name" value="Mov-10_helical"/>
    <property type="match status" value="1"/>
</dbReference>
<keyword evidence="6" id="KW-0067">ATP-binding</keyword>
<evidence type="ECO:0000259" key="5">
    <source>
        <dbReference type="Pfam" id="PF21635"/>
    </source>
</evidence>
<dbReference type="Pfam" id="PF13087">
    <property type="entry name" value="AAA_12"/>
    <property type="match status" value="1"/>
</dbReference>
<dbReference type="EMBL" id="PGGS01000070">
    <property type="protein sequence ID" value="PNH10015.1"/>
    <property type="molecule type" value="Genomic_DNA"/>
</dbReference>
<feature type="domain" description="DNA2/NAM7 helicase-like C-terminal" evidence="4">
    <location>
        <begin position="435"/>
        <end position="556"/>
    </location>
</feature>
<protein>
    <submittedName>
        <fullName evidence="6">Putative helicase</fullName>
    </submittedName>
</protein>
<feature type="domain" description="Helicase MOV-10 helical" evidence="5">
    <location>
        <begin position="148"/>
        <end position="204"/>
    </location>
</feature>
<dbReference type="GO" id="GO:0004386">
    <property type="term" value="F:helicase activity"/>
    <property type="evidence" value="ECO:0007669"/>
    <property type="project" value="UniProtKB-KW"/>
</dbReference>
<dbReference type="AlphaFoldDB" id="A0A2J8ABW2"/>
<name>A0A2J8ABW2_9CHLO</name>
<organism evidence="6 7">
    <name type="scientific">Tetrabaena socialis</name>
    <dbReference type="NCBI Taxonomy" id="47790"/>
    <lineage>
        <taxon>Eukaryota</taxon>
        <taxon>Viridiplantae</taxon>
        <taxon>Chlorophyta</taxon>
        <taxon>core chlorophytes</taxon>
        <taxon>Chlorophyceae</taxon>
        <taxon>CS clade</taxon>
        <taxon>Chlamydomonadales</taxon>
        <taxon>Tetrabaenaceae</taxon>
        <taxon>Tetrabaena</taxon>
    </lineage>
</organism>
<comment type="caution">
    <text evidence="6">The sequence shown here is derived from an EMBL/GenBank/DDBJ whole genome shotgun (WGS) entry which is preliminary data.</text>
</comment>
<dbReference type="InterPro" id="IPR027417">
    <property type="entry name" value="P-loop_NTPase"/>
</dbReference>
<comment type="subcellular location">
    <subcellularLocation>
        <location evidence="1">Cytoplasm</location>
    </subcellularLocation>
</comment>
<evidence type="ECO:0000256" key="3">
    <source>
        <dbReference type="SAM" id="MobiDB-lite"/>
    </source>
</evidence>
<evidence type="ECO:0000256" key="2">
    <source>
        <dbReference type="ARBA" id="ARBA00022490"/>
    </source>
</evidence>
<feature type="region of interest" description="Disordered" evidence="3">
    <location>
        <begin position="99"/>
        <end position="139"/>
    </location>
</feature>
<dbReference type="SUPFAM" id="SSF52540">
    <property type="entry name" value="P-loop containing nucleoside triphosphate hydrolases"/>
    <property type="match status" value="1"/>
</dbReference>
<dbReference type="OrthoDB" id="6513042at2759"/>
<evidence type="ECO:0000259" key="4">
    <source>
        <dbReference type="Pfam" id="PF13087"/>
    </source>
</evidence>
<dbReference type="GO" id="GO:0005737">
    <property type="term" value="C:cytoplasm"/>
    <property type="evidence" value="ECO:0007669"/>
    <property type="project" value="UniProtKB-SubCell"/>
</dbReference>
<sequence length="639" mass="69466">MEPPKWLKHCNAATPRSDWKRSIKVDEALPSSGKPLPLKSWAEINGCELVYTPSGVGRGTRLERRAASQPQAQQVSVVRALATSCAAADAQEEMATAVAAGGGAWRRPRKLEPQNEDVVPGEAPTGSESRSSSSSNSRRLIRPIAQHPVPAYLRQLVERQDRAAVERQLGRPAGKALSSVHKYAKRLKLLLWLEELQQEIDIRQYDMRGQTMDPTKGGSSNRLWLQVLKVLPASSLLLVAPSNSAADQLFQRLRDAGHPLSEMLRICAYARSEKDLPPDMDALRGSRCLNWDARVGAFVLPGRERLVEARLRVVVTTCATAAMMYHAGVAPGRFSHVFVDDAGHAAEPLVLAAMAGLQLGPIVLSPLARAHGLDVSLLERLAGGEPYARREGGQQPPYQTPYTTMLLDNYRSHLCTGRRCPTRGHPCCSTTSSAATCSPSWCNPDEVMQVAMYMKQLRDLKRNPIADGDIGVISPYRKHVQRIRAILATTDRSIKVGSVEEFQGQERRVIIISTVRSSSQHLALDSKDRLGFLSNPKRFNVAITRAKELLVVVGNAEVLAADPHWYALLRFLQSKGAITGQSLPPSVREQLEAEPAAAEEGAAGAAAVRGSAVGGLLAVALQQLAAVSGDGRRRRASRG</sequence>
<keyword evidence="2" id="KW-0963">Cytoplasm</keyword>
<keyword evidence="6" id="KW-0347">Helicase</keyword>
<dbReference type="InterPro" id="IPR047187">
    <property type="entry name" value="SF1_C_Upf1"/>
</dbReference>
<evidence type="ECO:0000313" key="7">
    <source>
        <dbReference type="Proteomes" id="UP000236333"/>
    </source>
</evidence>
<dbReference type="CDD" id="cd18808">
    <property type="entry name" value="SF1_C_Upf1"/>
    <property type="match status" value="1"/>
</dbReference>
<evidence type="ECO:0000313" key="6">
    <source>
        <dbReference type="EMBL" id="PNH10015.1"/>
    </source>
</evidence>
<proteinExistence type="predicted"/>
<dbReference type="Proteomes" id="UP000236333">
    <property type="component" value="Unassembled WGS sequence"/>
</dbReference>
<keyword evidence="6" id="KW-0547">Nucleotide-binding</keyword>
<dbReference type="InterPro" id="IPR049079">
    <property type="entry name" value="Mov-10_helical"/>
</dbReference>
<gene>
    <name evidence="6" type="ORF">TSOC_003299</name>
</gene>
<accession>A0A2J8ABW2</accession>
<feature type="compositionally biased region" description="Low complexity" evidence="3">
    <location>
        <begin position="127"/>
        <end position="138"/>
    </location>
</feature>
<dbReference type="PANTHER" id="PTHR45418:SF1">
    <property type="entry name" value="CANCER_TESTIS ANTIGEN 55"/>
    <property type="match status" value="1"/>
</dbReference>
<dbReference type="PANTHER" id="PTHR45418">
    <property type="entry name" value="CANCER/TESTIS ANTIGEN 55"/>
    <property type="match status" value="1"/>
</dbReference>
<keyword evidence="7" id="KW-1185">Reference proteome</keyword>
<dbReference type="Gene3D" id="3.40.50.300">
    <property type="entry name" value="P-loop containing nucleotide triphosphate hydrolases"/>
    <property type="match status" value="2"/>
</dbReference>
<keyword evidence="6" id="KW-0378">Hydrolase</keyword>
<reference evidence="6 7" key="1">
    <citation type="journal article" date="2017" name="Mol. Biol. Evol.">
        <title>The 4-celled Tetrabaena socialis nuclear genome reveals the essential components for genetic control of cell number at the origin of multicellularity in the volvocine lineage.</title>
        <authorList>
            <person name="Featherston J."/>
            <person name="Arakaki Y."/>
            <person name="Hanschen E.R."/>
            <person name="Ferris P.J."/>
            <person name="Michod R.E."/>
            <person name="Olson B.J.S.C."/>
            <person name="Nozaki H."/>
            <person name="Durand P.M."/>
        </authorList>
    </citation>
    <scope>NUCLEOTIDE SEQUENCE [LARGE SCALE GENOMIC DNA]</scope>
    <source>
        <strain evidence="6 7">NIES-571</strain>
    </source>
</reference>